<feature type="domain" description="HD" evidence="9">
    <location>
        <begin position="454"/>
        <end position="567"/>
    </location>
</feature>
<dbReference type="InterPro" id="IPR043519">
    <property type="entry name" value="NT_sf"/>
</dbReference>
<dbReference type="RefSeq" id="WP_203003248.1">
    <property type="nucleotide sequence ID" value="NZ_JADWYU010000094.1"/>
</dbReference>
<keyword evidence="11" id="KW-1185">Reference proteome</keyword>
<reference evidence="10" key="1">
    <citation type="submission" date="2020-12" db="EMBL/GenBank/DDBJ databases">
        <title>Genomic characterization of non-nitrogen-fixing Frankia strains.</title>
        <authorList>
            <person name="Carlos-Shanley C."/>
            <person name="Guerra T."/>
            <person name="Hahn D."/>
        </authorList>
    </citation>
    <scope>NUCLEOTIDE SEQUENCE</scope>
    <source>
        <strain evidence="10">CN6</strain>
    </source>
</reference>
<keyword evidence="4 7" id="KW-0378">Hydrolase</keyword>
<dbReference type="InterPro" id="IPR013546">
    <property type="entry name" value="PII_UdlTrfase/GS_AdlTrfase"/>
</dbReference>
<comment type="catalytic activity">
    <reaction evidence="7">
        <text>[protein-PII]-L-tyrosine + UTP = [protein-PII]-uridylyl-L-tyrosine + diphosphate</text>
        <dbReference type="Rhea" id="RHEA:13673"/>
        <dbReference type="Rhea" id="RHEA-COMP:12147"/>
        <dbReference type="Rhea" id="RHEA-COMP:12148"/>
        <dbReference type="ChEBI" id="CHEBI:33019"/>
        <dbReference type="ChEBI" id="CHEBI:46398"/>
        <dbReference type="ChEBI" id="CHEBI:46858"/>
        <dbReference type="ChEBI" id="CHEBI:90602"/>
        <dbReference type="EC" id="2.7.7.59"/>
    </reaction>
</comment>
<dbReference type="GO" id="GO:0006808">
    <property type="term" value="P:regulation of nitrogen utilization"/>
    <property type="evidence" value="ECO:0007669"/>
    <property type="project" value="UniProtKB-UniRule"/>
</dbReference>
<dbReference type="EC" id="3.1.4.-" evidence="7"/>
<evidence type="ECO:0000256" key="6">
    <source>
        <dbReference type="ARBA" id="ARBA00023268"/>
    </source>
</evidence>
<comment type="catalytic activity">
    <reaction evidence="7">
        <text>[protein-PII]-uridylyl-L-tyrosine + H2O = [protein-PII]-L-tyrosine + UMP + H(+)</text>
        <dbReference type="Rhea" id="RHEA:48600"/>
        <dbReference type="Rhea" id="RHEA-COMP:12147"/>
        <dbReference type="Rhea" id="RHEA-COMP:12148"/>
        <dbReference type="ChEBI" id="CHEBI:15377"/>
        <dbReference type="ChEBI" id="CHEBI:15378"/>
        <dbReference type="ChEBI" id="CHEBI:46858"/>
        <dbReference type="ChEBI" id="CHEBI:57865"/>
        <dbReference type="ChEBI" id="CHEBI:90602"/>
    </reaction>
</comment>
<dbReference type="CDD" id="cd04873">
    <property type="entry name" value="ACT_UUR-ACR-like"/>
    <property type="match status" value="1"/>
</dbReference>
<comment type="caution">
    <text evidence="10">The sequence shown here is derived from an EMBL/GenBank/DDBJ whole genome shotgun (WGS) entry which is preliminary data.</text>
</comment>
<protein>
    <recommendedName>
        <fullName evidence="7">Bifunctional uridylyltransferase/uridylyl-removing enzyme</fullName>
        <shortName evidence="7">UTase/UR</shortName>
    </recommendedName>
    <alternativeName>
        <fullName evidence="7">Bifunctional [protein-PII] modification enzyme</fullName>
    </alternativeName>
    <alternativeName>
        <fullName evidence="7">Bifunctional nitrogen sensor protein</fullName>
    </alternativeName>
    <domain>
        <recommendedName>
            <fullName evidence="7">[Protein-PII] uridylyltransferase</fullName>
            <shortName evidence="7">PII uridylyltransferase</shortName>
            <shortName evidence="7">UTase</shortName>
            <ecNumber evidence="7">2.7.7.59</ecNumber>
        </recommendedName>
    </domain>
    <domain>
        <recommendedName>
            <fullName evidence="7">[Protein-PII]-UMP uridylyl-removing enzyme</fullName>
            <shortName evidence="7">UR</shortName>
            <ecNumber evidence="7">3.1.4.-</ecNumber>
        </recommendedName>
    </domain>
</protein>
<feature type="domain" description="ACT" evidence="8">
    <location>
        <begin position="741"/>
        <end position="820"/>
    </location>
</feature>
<comment type="domain">
    <text evidence="7">Has four distinct domains: an N-terminal nucleotidyltransferase (NT) domain responsible for UTase activity, a central HD domain that encodes UR activity, and two C-terminal ACT domains that seem to have a role in glutamine sensing.</text>
</comment>
<evidence type="ECO:0000313" key="10">
    <source>
        <dbReference type="EMBL" id="MBL7630257.1"/>
    </source>
</evidence>
<keyword evidence="1 7" id="KW-0808">Transferase</keyword>
<comment type="cofactor">
    <cofactor evidence="7">
        <name>Mg(2+)</name>
        <dbReference type="ChEBI" id="CHEBI:18420"/>
    </cofactor>
</comment>
<dbReference type="HAMAP" id="MF_00277">
    <property type="entry name" value="PII_uridylyl_transf"/>
    <property type="match status" value="1"/>
</dbReference>
<evidence type="ECO:0000259" key="8">
    <source>
        <dbReference type="PROSITE" id="PS51671"/>
    </source>
</evidence>
<sequence length="820" mass="86467">MRGRDNSLSDLVGAPLRAALTARGDAVLRALFGQPGPGLALLAVGGYGRGEPAFGTDLDLVLLHDGRRGKDAVALADGIWYPIWDAGVGLDHSVRTVDQAVSVADGDLKAALGLLDARLVAGDQELATRLLEAVRTRWRARAARRLPELAALHAERTRRAGEVAFLLEPDLKEARGGLRDVQALHALAAAWVAEPPDARVRAAQQLLLDVRGEVRRIAGGRDLDRLLLQDGEAVAAVLGYVTRRDGPSEPAGSVLSGGFIAAGGLIAAAGSSAVAGPSLSAGASRSSGEPGEPDSFALAHAVADAGRTVSWTWDVTWSRVAAGLRSRSRWRPARPIRRPLDAGVVEQDGEVQLARDADPARDPALLPRAAAAAARAGIPLGRYAIDRLARDAAALPDPWPDAARDAFVALLATGDKAIPVLESLDQVGLLVRILPEWAPVRSRPQRNPYHRYTVDRHLMETAARAAEHTREVDRPDLLLLGALLHDIGKGYPGDHTDAGIVLLEKIGPRLGLPPADVDVLIAMVRHHLLLPDSATHRDVDDPATIEAVAAAVGGARVLTLLQKLAEADSRATGPTAWSAWKARLIGDLVTRALAVLGGGPVPVPGELTDRQRALLALPDEHLVQVNPLPDEGMYEIVVLAPDHVGLLAVTAGVLAINRLDIRRASARGANGRALLQAAVAATHGHEPDPLRLLADVRRGLEDRLDVAGQLAAREEAYAVRQPWRTPGAPRATFDDSGSMTVLEVRAPDRAGVLFRIVRALASVGVNVHTAIVATIGLDVVDAFYIQEPDGTAVVGDARRRQVADAVVAALATAEPATSTP</sequence>
<evidence type="ECO:0000256" key="4">
    <source>
        <dbReference type="ARBA" id="ARBA00022801"/>
    </source>
</evidence>
<proteinExistence type="inferred from homology"/>
<comment type="similarity">
    <text evidence="7">Belongs to the GlnD family.</text>
</comment>
<evidence type="ECO:0000256" key="1">
    <source>
        <dbReference type="ARBA" id="ARBA00022679"/>
    </source>
</evidence>
<dbReference type="Gene3D" id="1.10.3090.10">
    <property type="entry name" value="cca-adding enzyme, domain 2"/>
    <property type="match status" value="1"/>
</dbReference>
<dbReference type="CDD" id="cd05401">
    <property type="entry name" value="NT_GlnE_GlnD_like"/>
    <property type="match status" value="1"/>
</dbReference>
<dbReference type="GO" id="GO:0008081">
    <property type="term" value="F:phosphoric diester hydrolase activity"/>
    <property type="evidence" value="ECO:0007669"/>
    <property type="project" value="UniProtKB-UniRule"/>
</dbReference>
<keyword evidence="3" id="KW-0677">Repeat</keyword>
<dbReference type="InterPro" id="IPR010043">
    <property type="entry name" value="UTase/UR"/>
</dbReference>
<dbReference type="InterPro" id="IPR006674">
    <property type="entry name" value="HD_domain"/>
</dbReference>
<comment type="caution">
    <text evidence="7">Lacks conserved residue(s) required for the propagation of feature annotation.</text>
</comment>
<name>A0A937UQI1_9ACTN</name>
<dbReference type="Proteomes" id="UP000604475">
    <property type="component" value="Unassembled WGS sequence"/>
</dbReference>
<dbReference type="SMART" id="SM00471">
    <property type="entry name" value="HDc"/>
    <property type="match status" value="1"/>
</dbReference>
<dbReference type="PIRSF" id="PIRSF006288">
    <property type="entry name" value="PII_uridyltransf"/>
    <property type="match status" value="1"/>
</dbReference>
<keyword evidence="2 7" id="KW-0548">Nucleotidyltransferase</keyword>
<dbReference type="EMBL" id="JAEACQ010000245">
    <property type="protein sequence ID" value="MBL7630257.1"/>
    <property type="molecule type" value="Genomic_DNA"/>
</dbReference>
<accession>A0A937UQI1</accession>
<dbReference type="NCBIfam" id="NF002895">
    <property type="entry name" value="PRK03381.1"/>
    <property type="match status" value="1"/>
</dbReference>
<evidence type="ECO:0000256" key="3">
    <source>
        <dbReference type="ARBA" id="ARBA00022737"/>
    </source>
</evidence>
<dbReference type="PANTHER" id="PTHR47320:SF1">
    <property type="entry name" value="BIFUNCTIONAL URIDYLYLTRANSFERASE_URIDYLYL-REMOVING ENZYME"/>
    <property type="match status" value="1"/>
</dbReference>
<evidence type="ECO:0000256" key="5">
    <source>
        <dbReference type="ARBA" id="ARBA00022842"/>
    </source>
</evidence>
<keyword evidence="6 7" id="KW-0511">Multifunctional enzyme</keyword>
<dbReference type="AlphaFoldDB" id="A0A937UQI1"/>
<keyword evidence="5 7" id="KW-0460">Magnesium</keyword>
<dbReference type="SUPFAM" id="SSF109604">
    <property type="entry name" value="HD-domain/PDEase-like"/>
    <property type="match status" value="1"/>
</dbReference>
<gene>
    <name evidence="7" type="primary">glnD</name>
    <name evidence="10" type="ORF">I7412_24460</name>
</gene>
<dbReference type="Pfam" id="PF08335">
    <property type="entry name" value="GlnD_UR_UTase"/>
    <property type="match status" value="1"/>
</dbReference>
<evidence type="ECO:0000313" key="11">
    <source>
        <dbReference type="Proteomes" id="UP000604475"/>
    </source>
</evidence>
<dbReference type="GO" id="GO:0008773">
    <property type="term" value="F:[protein-PII] uridylyltransferase activity"/>
    <property type="evidence" value="ECO:0007669"/>
    <property type="project" value="UniProtKB-UniRule"/>
</dbReference>
<evidence type="ECO:0000259" key="9">
    <source>
        <dbReference type="PROSITE" id="PS51831"/>
    </source>
</evidence>
<evidence type="ECO:0000256" key="2">
    <source>
        <dbReference type="ARBA" id="ARBA00022695"/>
    </source>
</evidence>
<dbReference type="SUPFAM" id="SSF81301">
    <property type="entry name" value="Nucleotidyltransferase"/>
    <property type="match status" value="1"/>
</dbReference>
<feature type="region of interest" description="Uridylyltransferase" evidence="7">
    <location>
        <begin position="1"/>
        <end position="339"/>
    </location>
</feature>
<dbReference type="PANTHER" id="PTHR47320">
    <property type="entry name" value="BIFUNCTIONAL URIDYLYLTRANSFERASE/URIDYLYL-REMOVING ENZYME"/>
    <property type="match status" value="1"/>
</dbReference>
<dbReference type="InterPro" id="IPR002912">
    <property type="entry name" value="ACT_dom"/>
</dbReference>
<organism evidence="10 11">
    <name type="scientific">Frankia nepalensis</name>
    <dbReference type="NCBI Taxonomy" id="1836974"/>
    <lineage>
        <taxon>Bacteria</taxon>
        <taxon>Bacillati</taxon>
        <taxon>Actinomycetota</taxon>
        <taxon>Actinomycetes</taxon>
        <taxon>Frankiales</taxon>
        <taxon>Frankiaceae</taxon>
        <taxon>Frankia</taxon>
    </lineage>
</organism>
<dbReference type="PROSITE" id="PS51671">
    <property type="entry name" value="ACT"/>
    <property type="match status" value="1"/>
</dbReference>
<comment type="function">
    <text evidence="7">Modifies, by uridylylation and deuridylylation, the PII regulatory proteins (GlnB and homologs), in response to the nitrogen status of the cell that GlnD senses through the glutamine level. Under low glutamine levels, catalyzes the conversion of the PII proteins and UTP to PII-UMP and PPi, while under higher glutamine levels, GlnD hydrolyzes PII-UMP to PII and UMP (deuridylylation). Thus, controls uridylylation state and activity of the PII proteins, and plays an important role in the regulation of nitrogen metabolism.</text>
</comment>
<dbReference type="InterPro" id="IPR045865">
    <property type="entry name" value="ACT-like_dom_sf"/>
</dbReference>
<dbReference type="PROSITE" id="PS51831">
    <property type="entry name" value="HD"/>
    <property type="match status" value="1"/>
</dbReference>
<dbReference type="SUPFAM" id="SSF55021">
    <property type="entry name" value="ACT-like"/>
    <property type="match status" value="1"/>
</dbReference>
<comment type="activity regulation">
    <text evidence="7">Uridylyltransferase (UTase) activity is inhibited by glutamine, while glutamine activates uridylyl-removing (UR) activity.</text>
</comment>
<evidence type="ECO:0000256" key="7">
    <source>
        <dbReference type="HAMAP-Rule" id="MF_00277"/>
    </source>
</evidence>
<dbReference type="Pfam" id="PF01966">
    <property type="entry name" value="HD"/>
    <property type="match status" value="1"/>
</dbReference>
<dbReference type="InterPro" id="IPR003607">
    <property type="entry name" value="HD/PDEase_dom"/>
</dbReference>
<dbReference type="Pfam" id="PF01842">
    <property type="entry name" value="ACT"/>
    <property type="match status" value="1"/>
</dbReference>
<dbReference type="EC" id="2.7.7.59" evidence="7"/>